<accession>A0A1I7WED1</accession>
<protein>
    <submittedName>
        <fullName evidence="3">P-loop containing nucleoside triphosphate hydrolase protein</fullName>
    </submittedName>
</protein>
<evidence type="ECO:0000313" key="2">
    <source>
        <dbReference type="Proteomes" id="UP000095283"/>
    </source>
</evidence>
<keyword evidence="1" id="KW-0812">Transmembrane</keyword>
<keyword evidence="1" id="KW-1133">Transmembrane helix</keyword>
<keyword evidence="2" id="KW-1185">Reference proteome</keyword>
<organism evidence="2 3">
    <name type="scientific">Heterorhabditis bacteriophora</name>
    <name type="common">Entomopathogenic nematode worm</name>
    <dbReference type="NCBI Taxonomy" id="37862"/>
    <lineage>
        <taxon>Eukaryota</taxon>
        <taxon>Metazoa</taxon>
        <taxon>Ecdysozoa</taxon>
        <taxon>Nematoda</taxon>
        <taxon>Chromadorea</taxon>
        <taxon>Rhabditida</taxon>
        <taxon>Rhabditina</taxon>
        <taxon>Rhabditomorpha</taxon>
        <taxon>Strongyloidea</taxon>
        <taxon>Heterorhabditidae</taxon>
        <taxon>Heterorhabditis</taxon>
    </lineage>
</organism>
<proteinExistence type="predicted"/>
<dbReference type="WBParaSite" id="Hba_03268">
    <property type="protein sequence ID" value="Hba_03268"/>
    <property type="gene ID" value="Hba_03268"/>
</dbReference>
<evidence type="ECO:0000256" key="1">
    <source>
        <dbReference type="SAM" id="Phobius"/>
    </source>
</evidence>
<name>A0A1I7WED1_HETBA</name>
<sequence>MLKITILRLSMLHICDSIQCIFVSFTIEVKHTRVSHAPSLSASRLRYSAFHFIFLLLIECYILYNCYNCSILIILISLCLLDNKGLITQVLELPPHTKTRVTGKPIHKQRLNSYIFTIICDEASQIPEPVFLAIANQMY</sequence>
<dbReference type="AlphaFoldDB" id="A0A1I7WED1"/>
<feature type="transmembrane region" description="Helical" evidence="1">
    <location>
        <begin position="47"/>
        <end position="64"/>
    </location>
</feature>
<reference evidence="3" key="1">
    <citation type="submission" date="2016-11" db="UniProtKB">
        <authorList>
            <consortium name="WormBaseParasite"/>
        </authorList>
    </citation>
    <scope>IDENTIFICATION</scope>
</reference>
<keyword evidence="1" id="KW-0472">Membrane</keyword>
<dbReference type="Proteomes" id="UP000095283">
    <property type="component" value="Unplaced"/>
</dbReference>
<evidence type="ECO:0000313" key="3">
    <source>
        <dbReference type="WBParaSite" id="Hba_03268"/>
    </source>
</evidence>